<dbReference type="Pfam" id="PF00249">
    <property type="entry name" value="Myb_DNA-binding"/>
    <property type="match status" value="1"/>
</dbReference>
<dbReference type="PANTHER" id="PTHR31499">
    <property type="entry name" value="MYB FAMILY TRANSCRIPTION FACTOR PHL11"/>
    <property type="match status" value="1"/>
</dbReference>
<evidence type="ECO:0000256" key="3">
    <source>
        <dbReference type="ARBA" id="ARBA00023015"/>
    </source>
</evidence>
<dbReference type="Pfam" id="PF14379">
    <property type="entry name" value="Myb_CC_LHEQLE"/>
    <property type="match status" value="1"/>
</dbReference>
<dbReference type="Proteomes" id="UP000694864">
    <property type="component" value="Chromosome 15"/>
</dbReference>
<feature type="compositionally biased region" description="Low complexity" evidence="7">
    <location>
        <begin position="216"/>
        <end position="231"/>
    </location>
</feature>
<dbReference type="NCBIfam" id="TIGR01557">
    <property type="entry name" value="myb_SHAQKYF"/>
    <property type="match status" value="1"/>
</dbReference>
<dbReference type="PANTHER" id="PTHR31499:SF80">
    <property type="entry name" value="HTH MYB-TYPE DOMAIN-CONTAINING PROTEIN"/>
    <property type="match status" value="1"/>
</dbReference>
<dbReference type="GeneID" id="104747825"/>
<reference evidence="10" key="2">
    <citation type="submission" date="2025-08" db="UniProtKB">
        <authorList>
            <consortium name="RefSeq"/>
        </authorList>
    </citation>
    <scope>IDENTIFICATION</scope>
    <source>
        <tissue evidence="10">Leaf</tissue>
    </source>
</reference>
<comment type="similarity">
    <text evidence="2">Belongs to the MYB-CC family.</text>
</comment>
<feature type="compositionally biased region" description="Basic and acidic residues" evidence="7">
    <location>
        <begin position="392"/>
        <end position="403"/>
    </location>
</feature>
<feature type="region of interest" description="Disordered" evidence="7">
    <location>
        <begin position="180"/>
        <end position="236"/>
    </location>
</feature>
<keyword evidence="5" id="KW-0804">Transcription</keyword>
<evidence type="ECO:0000256" key="5">
    <source>
        <dbReference type="ARBA" id="ARBA00023163"/>
    </source>
</evidence>
<sequence>MERRPLRPPVPSDISDTCSLIPSFQNPSVKEADMSFYPQHNQLMATPYHLLSANDGAVDHIYSSSDLSANDGAVDHIYSTSVLSDNDGVVDHIYSSDFHNSFVPESSVWIPSPLPDTFDFPSASPIQSSQMEDGVIVASDDIHEQCDWPVWDDHLITDGGDALMSTVLEELLHDTNFNSASEVQQPSTPSQIQQPQVGLQQPSPCLDLRPLVRTVSSNSNNNNSSSNSNNNAAAKRRMRWTPELHEVFVDAVNQLGGGEKATPKGVLKLMNVEGLTIYHVKSHLQKYRTAKYIPEPSEAGSPETKLTPLEQVTYVDTKRGIDVTEALRLQMEVQKQLHEQLEIQRKMQIRIEEQGKALLMMFEKQNIGFGKLEQEDKASAETPENCSEESSDSPRAKRRRNEE</sequence>
<feature type="compositionally biased region" description="Low complexity" evidence="7">
    <location>
        <begin position="184"/>
        <end position="204"/>
    </location>
</feature>
<evidence type="ECO:0000313" key="9">
    <source>
        <dbReference type="Proteomes" id="UP000694864"/>
    </source>
</evidence>
<dbReference type="InterPro" id="IPR046955">
    <property type="entry name" value="PHR1-like"/>
</dbReference>
<dbReference type="Gene3D" id="1.10.10.60">
    <property type="entry name" value="Homeodomain-like"/>
    <property type="match status" value="1"/>
</dbReference>
<keyword evidence="3" id="KW-0805">Transcription regulation</keyword>
<keyword evidence="4" id="KW-0175">Coiled coil</keyword>
<keyword evidence="9" id="KW-1185">Reference proteome</keyword>
<feature type="domain" description="HTH myb-type" evidence="8">
    <location>
        <begin position="232"/>
        <end position="292"/>
    </location>
</feature>
<dbReference type="InterPro" id="IPR025756">
    <property type="entry name" value="Myb_CC_LHEQLE"/>
</dbReference>
<reference evidence="9" key="1">
    <citation type="journal article" date="2014" name="Nat. Commun.">
        <title>The emerging biofuel crop Camelina sativa retains a highly undifferentiated hexaploid genome structure.</title>
        <authorList>
            <person name="Kagale S."/>
            <person name="Koh C."/>
            <person name="Nixon J."/>
            <person name="Bollina V."/>
            <person name="Clarke W.E."/>
            <person name="Tuteja R."/>
            <person name="Spillane C."/>
            <person name="Robinson S.J."/>
            <person name="Links M.G."/>
            <person name="Clarke C."/>
            <person name="Higgins E.E."/>
            <person name="Huebert T."/>
            <person name="Sharpe A.G."/>
            <person name="Parkin I.A."/>
        </authorList>
    </citation>
    <scope>NUCLEOTIDE SEQUENCE [LARGE SCALE GENOMIC DNA]</scope>
    <source>
        <strain evidence="9">cv. DH55</strain>
    </source>
</reference>
<keyword evidence="6" id="KW-0539">Nucleus</keyword>
<dbReference type="InterPro" id="IPR017930">
    <property type="entry name" value="Myb_dom"/>
</dbReference>
<evidence type="ECO:0000259" key="8">
    <source>
        <dbReference type="PROSITE" id="PS51294"/>
    </source>
</evidence>
<evidence type="ECO:0000256" key="1">
    <source>
        <dbReference type="ARBA" id="ARBA00004123"/>
    </source>
</evidence>
<evidence type="ECO:0000256" key="2">
    <source>
        <dbReference type="ARBA" id="ARBA00006783"/>
    </source>
</evidence>
<accession>A0ABM0W9Z3</accession>
<protein>
    <submittedName>
        <fullName evidence="10">Myb family transcription factor PHL4-like isoform X1</fullName>
    </submittedName>
</protein>
<dbReference type="InterPro" id="IPR006447">
    <property type="entry name" value="Myb_dom_plants"/>
</dbReference>
<evidence type="ECO:0000256" key="7">
    <source>
        <dbReference type="SAM" id="MobiDB-lite"/>
    </source>
</evidence>
<dbReference type="InterPro" id="IPR009057">
    <property type="entry name" value="Homeodomain-like_sf"/>
</dbReference>
<gene>
    <name evidence="10" type="primary">LOC104747825</name>
</gene>
<feature type="region of interest" description="Disordered" evidence="7">
    <location>
        <begin position="372"/>
        <end position="403"/>
    </location>
</feature>
<proteinExistence type="inferred from homology"/>
<dbReference type="PROSITE" id="PS51294">
    <property type="entry name" value="HTH_MYB"/>
    <property type="match status" value="1"/>
</dbReference>
<dbReference type="InterPro" id="IPR001005">
    <property type="entry name" value="SANT/Myb"/>
</dbReference>
<dbReference type="SUPFAM" id="SSF46689">
    <property type="entry name" value="Homeodomain-like"/>
    <property type="match status" value="1"/>
</dbReference>
<name>A0ABM0W9Z3_CAMSA</name>
<dbReference type="RefSeq" id="XP_010467830.1">
    <property type="nucleotide sequence ID" value="XM_010469528.2"/>
</dbReference>
<evidence type="ECO:0000256" key="6">
    <source>
        <dbReference type="ARBA" id="ARBA00023242"/>
    </source>
</evidence>
<organism evidence="9 10">
    <name type="scientific">Camelina sativa</name>
    <name type="common">False flax</name>
    <name type="synonym">Myagrum sativum</name>
    <dbReference type="NCBI Taxonomy" id="90675"/>
    <lineage>
        <taxon>Eukaryota</taxon>
        <taxon>Viridiplantae</taxon>
        <taxon>Streptophyta</taxon>
        <taxon>Embryophyta</taxon>
        <taxon>Tracheophyta</taxon>
        <taxon>Spermatophyta</taxon>
        <taxon>Magnoliopsida</taxon>
        <taxon>eudicotyledons</taxon>
        <taxon>Gunneridae</taxon>
        <taxon>Pentapetalae</taxon>
        <taxon>rosids</taxon>
        <taxon>malvids</taxon>
        <taxon>Brassicales</taxon>
        <taxon>Brassicaceae</taxon>
        <taxon>Camelineae</taxon>
        <taxon>Camelina</taxon>
    </lineage>
</organism>
<evidence type="ECO:0000256" key="4">
    <source>
        <dbReference type="ARBA" id="ARBA00023054"/>
    </source>
</evidence>
<comment type="subcellular location">
    <subcellularLocation>
        <location evidence="1">Nucleus</location>
    </subcellularLocation>
</comment>
<evidence type="ECO:0000313" key="10">
    <source>
        <dbReference type="RefSeq" id="XP_010467830.1"/>
    </source>
</evidence>